<gene>
    <name evidence="2" type="ORF">D6D85_00710</name>
</gene>
<feature type="transmembrane region" description="Helical" evidence="1">
    <location>
        <begin position="261"/>
        <end position="280"/>
    </location>
</feature>
<feature type="transmembrane region" description="Helical" evidence="1">
    <location>
        <begin position="78"/>
        <end position="95"/>
    </location>
</feature>
<keyword evidence="1" id="KW-0472">Membrane</keyword>
<keyword evidence="3" id="KW-1185">Reference proteome</keyword>
<feature type="transmembrane region" description="Helical" evidence="1">
    <location>
        <begin position="12"/>
        <end position="34"/>
    </location>
</feature>
<feature type="non-terminal residue" evidence="2">
    <location>
        <position position="347"/>
    </location>
</feature>
<evidence type="ECO:0008006" key="4">
    <source>
        <dbReference type="Google" id="ProtNLM"/>
    </source>
</evidence>
<evidence type="ECO:0000313" key="3">
    <source>
        <dbReference type="Proteomes" id="UP000277582"/>
    </source>
</evidence>
<feature type="transmembrane region" description="Helical" evidence="1">
    <location>
        <begin position="329"/>
        <end position="346"/>
    </location>
</feature>
<feature type="transmembrane region" description="Helical" evidence="1">
    <location>
        <begin position="196"/>
        <end position="213"/>
    </location>
</feature>
<name>A0A3R9PNF9_9CREN</name>
<feature type="transmembrane region" description="Helical" evidence="1">
    <location>
        <begin position="292"/>
        <end position="317"/>
    </location>
</feature>
<keyword evidence="1" id="KW-1133">Transmembrane helix</keyword>
<evidence type="ECO:0000256" key="1">
    <source>
        <dbReference type="SAM" id="Phobius"/>
    </source>
</evidence>
<comment type="caution">
    <text evidence="2">The sequence shown here is derived from an EMBL/GenBank/DDBJ whole genome shotgun (WGS) entry which is preliminary data.</text>
</comment>
<dbReference type="AlphaFoldDB" id="A0A3R9PNF9"/>
<protein>
    <recommendedName>
        <fullName evidence="4">Membrane protein 6-pyruvoyl-tetrahydropterin synthase-related domain-containing protein</fullName>
    </recommendedName>
</protein>
<dbReference type="Proteomes" id="UP000277582">
    <property type="component" value="Unassembled WGS sequence"/>
</dbReference>
<evidence type="ECO:0000313" key="2">
    <source>
        <dbReference type="EMBL" id="RSN78659.1"/>
    </source>
</evidence>
<keyword evidence="1" id="KW-0812">Transmembrane</keyword>
<accession>A0A3R9PNF9</accession>
<sequence length="347" mass="38233">MNLNGIKEIVPHIFFCLIALFVLMPLGTSGYLFSLDLAPYARDVKAVGISFSQYGTSVPYMPFALLRFVLPDYVVQRVFLFVCLYLAGISAYYLSPKGIAGYYAGILYAVNPFTYVRIVAGQWGLLLPYSLLPLSLLLLNRAIEKKSYKTGAVFSLLSCVIAGNSHMLFLGSILWTLLVIISAFKGLKLNINPIKVGVFCALVSFLLNFYWIMPAVSSPGVVETVTLADLAEFAPKSKYPIYLALAGMYGFWRPYATAESFAGWPILLFIMLFISVYGAVSRWRDEKIGSTVKAVAIAGIIGFILSLSIWFAPSAWILSQGIMRGMRDSHKFVVLLALAYSYLGAIG</sequence>
<feature type="transmembrane region" description="Helical" evidence="1">
    <location>
        <begin position="151"/>
        <end position="184"/>
    </location>
</feature>
<reference evidence="2 3" key="1">
    <citation type="submission" date="2018-10" db="EMBL/GenBank/DDBJ databases">
        <title>Co-occurring genomic capacity for anaerobic methane metabolism and dissimilatory sulfite reduction discovered in the Korarchaeota.</title>
        <authorList>
            <person name="Mckay L.J."/>
            <person name="Dlakic M."/>
            <person name="Fields M.W."/>
            <person name="Delmont T.O."/>
            <person name="Eren A.M."/>
            <person name="Jay Z.J."/>
            <person name="Klingelsmith K.B."/>
            <person name="Rusch D.B."/>
            <person name="Inskeep W.P."/>
        </authorList>
    </citation>
    <scope>NUCLEOTIDE SEQUENCE [LARGE SCALE GENOMIC DNA]</scope>
    <source>
        <strain evidence="2 3">MDKW</strain>
    </source>
</reference>
<organism evidence="2 3">
    <name type="scientific">Candidatus Methanodesulfokora washburnensis</name>
    <dbReference type="NCBI Taxonomy" id="2478471"/>
    <lineage>
        <taxon>Archaea</taxon>
        <taxon>Thermoproteota</taxon>
        <taxon>Candidatus Korarchaeia</taxon>
        <taxon>Candidatus Korarchaeia incertae sedis</taxon>
        <taxon>Candidatus Methanodesulfokora</taxon>
    </lineage>
</organism>
<dbReference type="EMBL" id="RCOS01000014">
    <property type="protein sequence ID" value="RSN78659.1"/>
    <property type="molecule type" value="Genomic_DNA"/>
</dbReference>
<proteinExistence type="predicted"/>